<dbReference type="RefSeq" id="WP_238206407.1">
    <property type="nucleotide sequence ID" value="NZ_BPQE01000026.1"/>
</dbReference>
<dbReference type="Proteomes" id="UP001231124">
    <property type="component" value="Unassembled WGS sequence"/>
</dbReference>
<reference evidence="1 2" key="1">
    <citation type="submission" date="2023-07" db="EMBL/GenBank/DDBJ databases">
        <title>Genomic Encyclopedia of Type Strains, Phase IV (KMG-IV): sequencing the most valuable type-strain genomes for metagenomic binning, comparative biology and taxonomic classification.</title>
        <authorList>
            <person name="Goeker M."/>
        </authorList>
    </citation>
    <scope>NUCLEOTIDE SEQUENCE [LARGE SCALE GENOMIC DNA]</scope>
    <source>
        <strain evidence="1 2">DSM 19013</strain>
    </source>
</reference>
<dbReference type="EMBL" id="JAUSVP010000018">
    <property type="protein sequence ID" value="MDQ0449868.1"/>
    <property type="molecule type" value="Genomic_DNA"/>
</dbReference>
<comment type="caution">
    <text evidence="1">The sequence shown here is derived from an EMBL/GenBank/DDBJ whole genome shotgun (WGS) entry which is preliminary data.</text>
</comment>
<proteinExistence type="predicted"/>
<gene>
    <name evidence="1" type="ORF">QO012_004391</name>
</gene>
<evidence type="ECO:0000313" key="2">
    <source>
        <dbReference type="Proteomes" id="UP001231124"/>
    </source>
</evidence>
<name>A0ABU0I5I0_9HYPH</name>
<sequence>MAFSSTVTLIDTAGHSYNTALLSNAYAAVAAWSANIYGKGTIDIQITVSSNTSIGTANGGPAVSVYVGQDGANGIYRGGAEQELLTGVDQNGSDPDILITIDPAFIDRYLFIDPDPSHPSRLPTNKIGAIQILEHEIGHGLGIAGFRDPDTGALSGAESPWDRLVHLNADGTATFTGSAAQAVYGGPVSVTTEHNAEQYYHLGNSTRDPLALDLMAGYGAPLGTTIPISNLDLAILHDLGLKTFGSAGGTVLVDSLFYAQANQSGARAQLDPVADYNQSGWHEGRDPNALFSTTGYLAANIDVAKAGPNPLTHYDTYGWKEGRDPSAAFDNEQYLLHNPDVKAAGIDPLAHYLAYGQFEGRQIYAAIGNSSSFNHGSFDAEYYLLANPDVAKAALASGGDSFAFAYQHYAAYGWHENRKADAYFDPAYYLSHNPDVAAAHVDPLAHYDAFGWKEGRNASADFNTAAYLAANPDVAAAHVDPLTHYLQWGNHEGRHLA</sequence>
<keyword evidence="2" id="KW-1185">Reference proteome</keyword>
<accession>A0ABU0I5I0</accession>
<evidence type="ECO:0000313" key="1">
    <source>
        <dbReference type="EMBL" id="MDQ0449868.1"/>
    </source>
</evidence>
<organism evidence="1 2">
    <name type="scientific">Methylobacterium aerolatum</name>
    <dbReference type="NCBI Taxonomy" id="418708"/>
    <lineage>
        <taxon>Bacteria</taxon>
        <taxon>Pseudomonadati</taxon>
        <taxon>Pseudomonadota</taxon>
        <taxon>Alphaproteobacteria</taxon>
        <taxon>Hyphomicrobiales</taxon>
        <taxon>Methylobacteriaceae</taxon>
        <taxon>Methylobacterium</taxon>
    </lineage>
</organism>
<protein>
    <submittedName>
        <fullName evidence="1">Uncharacterized protein</fullName>
    </submittedName>
</protein>